<dbReference type="InterPro" id="IPR000629">
    <property type="entry name" value="RNA-helicase_DEAD-box_CS"/>
</dbReference>
<evidence type="ECO:0000259" key="16">
    <source>
        <dbReference type="PROSITE" id="PS51194"/>
    </source>
</evidence>
<evidence type="ECO:0000259" key="15">
    <source>
        <dbReference type="PROSITE" id="PS51192"/>
    </source>
</evidence>
<evidence type="ECO:0000313" key="17">
    <source>
        <dbReference type="EMBL" id="RVD82467.1"/>
    </source>
</evidence>
<evidence type="ECO:0000313" key="18">
    <source>
        <dbReference type="Proteomes" id="UP000283090"/>
    </source>
</evidence>
<dbReference type="Pfam" id="PF00270">
    <property type="entry name" value="DEAD"/>
    <property type="match status" value="1"/>
</dbReference>
<dbReference type="Gene3D" id="3.40.50.300">
    <property type="entry name" value="P-loop containing nucleotide triphosphate hydrolases"/>
    <property type="match status" value="2"/>
</dbReference>
<evidence type="ECO:0000256" key="7">
    <source>
        <dbReference type="ARBA" id="ARBA00022801"/>
    </source>
</evidence>
<evidence type="ECO:0000256" key="13">
    <source>
        <dbReference type="RuleBase" id="RU000492"/>
    </source>
</evidence>
<protein>
    <recommendedName>
        <fullName evidence="3">RNA helicase</fullName>
        <ecNumber evidence="3">3.6.4.13</ecNumber>
    </recommendedName>
</protein>
<feature type="domain" description="Helicase ATP-binding" evidence="15">
    <location>
        <begin position="291"/>
        <end position="472"/>
    </location>
</feature>
<comment type="similarity">
    <text evidence="2">Belongs to the DEAD box helicase family. DDX5/DBP2 subfamily.</text>
</comment>
<dbReference type="PANTHER" id="PTHR47958">
    <property type="entry name" value="ATP-DEPENDENT RNA HELICASE DBP3"/>
    <property type="match status" value="1"/>
</dbReference>
<dbReference type="InterPro" id="IPR014001">
    <property type="entry name" value="Helicase_ATP-bd"/>
</dbReference>
<dbReference type="GeneID" id="93589204"/>
<dbReference type="InterPro" id="IPR011545">
    <property type="entry name" value="DEAD/DEAH_box_helicase_dom"/>
</dbReference>
<evidence type="ECO:0000256" key="11">
    <source>
        <dbReference type="ARBA" id="ARBA00037449"/>
    </source>
</evidence>
<dbReference type="RefSeq" id="XP_067488011.1">
    <property type="nucleotide sequence ID" value="XM_067636388.1"/>
</dbReference>
<dbReference type="SMART" id="SM00487">
    <property type="entry name" value="DEXDc"/>
    <property type="match status" value="1"/>
</dbReference>
<feature type="compositionally biased region" description="Basic and acidic residues" evidence="14">
    <location>
        <begin position="151"/>
        <end position="168"/>
    </location>
</feature>
<dbReference type="CDD" id="cd18787">
    <property type="entry name" value="SF2_C_DEAD"/>
    <property type="match status" value="1"/>
</dbReference>
<keyword evidence="5" id="KW-0698">rRNA processing</keyword>
<dbReference type="SUPFAM" id="SSF52540">
    <property type="entry name" value="P-loop containing nucleoside triphosphate hydrolases"/>
    <property type="match status" value="1"/>
</dbReference>
<evidence type="ECO:0000256" key="1">
    <source>
        <dbReference type="ARBA" id="ARBA00004604"/>
    </source>
</evidence>
<comment type="caution">
    <text evidence="17">The sequence shown here is derived from an EMBL/GenBank/DDBJ whole genome shotgun (WGS) entry which is preliminary data.</text>
</comment>
<dbReference type="GO" id="GO:0016787">
    <property type="term" value="F:hydrolase activity"/>
    <property type="evidence" value="ECO:0007669"/>
    <property type="project" value="UniProtKB-KW"/>
</dbReference>
<keyword evidence="9 13" id="KW-0067">ATP-binding</keyword>
<evidence type="ECO:0000256" key="14">
    <source>
        <dbReference type="SAM" id="MobiDB-lite"/>
    </source>
</evidence>
<feature type="domain" description="Helicase C-terminal" evidence="16">
    <location>
        <begin position="504"/>
        <end position="655"/>
    </location>
</feature>
<dbReference type="PROSITE" id="PS00039">
    <property type="entry name" value="DEAD_ATP_HELICASE"/>
    <property type="match status" value="1"/>
</dbReference>
<feature type="compositionally biased region" description="Basic and acidic residues" evidence="14">
    <location>
        <begin position="96"/>
        <end position="108"/>
    </location>
</feature>
<evidence type="ECO:0000256" key="3">
    <source>
        <dbReference type="ARBA" id="ARBA00012552"/>
    </source>
</evidence>
<dbReference type="PROSITE" id="PS51192">
    <property type="entry name" value="HELICASE_ATP_BIND_1"/>
    <property type="match status" value="1"/>
</dbReference>
<keyword evidence="10" id="KW-0539">Nucleus</keyword>
<keyword evidence="7 13" id="KW-0378">Hydrolase</keyword>
<dbReference type="CDD" id="cd00268">
    <property type="entry name" value="DEADc"/>
    <property type="match status" value="1"/>
</dbReference>
<name>A0A436ZU37_ARTFL</name>
<dbReference type="InterPro" id="IPR044742">
    <property type="entry name" value="DEAD/DEAH_RhlB"/>
</dbReference>
<organism evidence="17 18">
    <name type="scientific">Arthrobotrys flagrans</name>
    <name type="common">Nematode-trapping fungus</name>
    <name type="synonym">Trichothecium flagrans</name>
    <dbReference type="NCBI Taxonomy" id="97331"/>
    <lineage>
        <taxon>Eukaryota</taxon>
        <taxon>Fungi</taxon>
        <taxon>Dikarya</taxon>
        <taxon>Ascomycota</taxon>
        <taxon>Pezizomycotina</taxon>
        <taxon>Orbiliomycetes</taxon>
        <taxon>Orbiliales</taxon>
        <taxon>Orbiliaceae</taxon>
        <taxon>Arthrobotrys</taxon>
    </lineage>
</organism>
<dbReference type="PROSITE" id="PS51194">
    <property type="entry name" value="HELICASE_CTER"/>
    <property type="match status" value="1"/>
</dbReference>
<evidence type="ECO:0000256" key="5">
    <source>
        <dbReference type="ARBA" id="ARBA00022552"/>
    </source>
</evidence>
<comment type="subcellular location">
    <subcellularLocation>
        <location evidence="1">Nucleus</location>
        <location evidence="1">Nucleolus</location>
    </subcellularLocation>
</comment>
<feature type="compositionally biased region" description="Basic and acidic residues" evidence="14">
    <location>
        <begin position="67"/>
        <end position="88"/>
    </location>
</feature>
<dbReference type="EC" id="3.6.4.13" evidence="3"/>
<gene>
    <name evidence="17" type="ORF">DFL_006893</name>
</gene>
<evidence type="ECO:0000256" key="6">
    <source>
        <dbReference type="ARBA" id="ARBA00022741"/>
    </source>
</evidence>
<dbReference type="GO" id="GO:0003676">
    <property type="term" value="F:nucleic acid binding"/>
    <property type="evidence" value="ECO:0007669"/>
    <property type="project" value="InterPro"/>
</dbReference>
<dbReference type="FunFam" id="3.40.50.300:FF:000008">
    <property type="entry name" value="ATP-dependent RNA helicase RhlB"/>
    <property type="match status" value="1"/>
</dbReference>
<dbReference type="AlphaFoldDB" id="A0A436ZU37"/>
<keyword evidence="18" id="KW-1185">Reference proteome</keyword>
<dbReference type="SMART" id="SM00490">
    <property type="entry name" value="HELICc"/>
    <property type="match status" value="1"/>
</dbReference>
<reference evidence="17 18" key="1">
    <citation type="submission" date="2019-01" db="EMBL/GenBank/DDBJ databases">
        <title>Intercellular communication is required for trap formation in the nematode-trapping fungus Duddingtonia flagrans.</title>
        <authorList>
            <person name="Youssar L."/>
            <person name="Wernet V."/>
            <person name="Hensel N."/>
            <person name="Hildebrandt H.-G."/>
            <person name="Fischer R."/>
        </authorList>
    </citation>
    <scope>NUCLEOTIDE SEQUENCE [LARGE SCALE GENOMIC DNA]</scope>
    <source>
        <strain evidence="17 18">CBS H-5679</strain>
    </source>
</reference>
<feature type="compositionally biased region" description="Basic and acidic residues" evidence="14">
    <location>
        <begin position="128"/>
        <end position="140"/>
    </location>
</feature>
<dbReference type="Pfam" id="PF00271">
    <property type="entry name" value="Helicase_C"/>
    <property type="match status" value="1"/>
</dbReference>
<dbReference type="InterPro" id="IPR001650">
    <property type="entry name" value="Helicase_C-like"/>
</dbReference>
<evidence type="ECO:0000256" key="4">
    <source>
        <dbReference type="ARBA" id="ARBA00022517"/>
    </source>
</evidence>
<evidence type="ECO:0000256" key="12">
    <source>
        <dbReference type="ARBA" id="ARBA00047984"/>
    </source>
</evidence>
<dbReference type="InterPro" id="IPR027417">
    <property type="entry name" value="P-loop_NTPase"/>
</dbReference>
<dbReference type="GO" id="GO:0003724">
    <property type="term" value="F:RNA helicase activity"/>
    <property type="evidence" value="ECO:0007669"/>
    <property type="project" value="UniProtKB-EC"/>
</dbReference>
<keyword evidence="4" id="KW-0690">Ribosome biogenesis</keyword>
<evidence type="ECO:0000256" key="2">
    <source>
        <dbReference type="ARBA" id="ARBA00009334"/>
    </source>
</evidence>
<sequence>MGKKRKASETETADEQPNVIAQADTPTEIDERKERKERKDKKKQKKSETTKTSTGTPSEQLDYTKMTIDELKQKPEGESKSDKVARKAELKKRKKEEKEKAADEKAEVEGEEAVSTESKKDKKKKDKKLAEKGQSAEERKEKKKKARKEAKKAEKTKAKAEEEVKDVVMEDAAESVTAEPAVEDKMDVDSDSNSSSNSSDSEDAKAKATPKSNGSTAPTTATGTESPAPADAAAISSYMKTHSIKITDPAKPNSESCDLILNFSDLPAVDKSHLAPFSAYKSPTPIQAASWSYLLDGKDLIGVAETGSGKTMAFAYPAVQYLTKLPKSDRNPRKSGARVVIVSPTRELAMQIFEQVEKLTIAAGLKDAATCIYGGVPKDPQRESLKKALVIVATPGRLNDFLEEGAANISQAGYVVLDEADRMLDKGFEDAIKTILGATPATPKRQTLMFTATWPQSVRQLASTFMTKPVRIGINSPDDGDLRANTRITQIVEVLADGRIKEPRLLNIIHAHQRSSPGAKNDRILVFALYKKEAARLENFLRGKGIKVGGIHGDLNQTTRTNTLAEFKAGRTPVLVATDVAARGLDIPNVKLVINVTFPLTIEDYVHRIGRTGRAGELGKAVTFFTEHDKAHSGSLINVLKAANQQVPDDLMKFGTTVKKKEHASYGAFYKDTSDAKAATKIKFDD</sequence>
<dbReference type="OrthoDB" id="196131at2759"/>
<keyword evidence="6 13" id="KW-0547">Nucleotide-binding</keyword>
<dbReference type="Proteomes" id="UP000283090">
    <property type="component" value="Unassembled WGS sequence"/>
</dbReference>
<feature type="compositionally biased region" description="Basic residues" evidence="14">
    <location>
        <begin position="35"/>
        <end position="45"/>
    </location>
</feature>
<evidence type="ECO:0000256" key="9">
    <source>
        <dbReference type="ARBA" id="ARBA00022840"/>
    </source>
</evidence>
<dbReference type="STRING" id="97331.A0A436ZU37"/>
<feature type="compositionally biased region" description="Low complexity" evidence="14">
    <location>
        <begin position="50"/>
        <end position="59"/>
    </location>
</feature>
<feature type="compositionally biased region" description="Polar residues" evidence="14">
    <location>
        <begin position="210"/>
        <end position="225"/>
    </location>
</feature>
<feature type="compositionally biased region" description="Basic residues" evidence="14">
    <location>
        <begin position="141"/>
        <end position="150"/>
    </location>
</feature>
<comment type="function">
    <text evidence="11">ATP-dependent RNA helicase required for 60S ribosomal subunit synthesis. Involved in efficient pre-rRNA processing, predominantly at site A3, which is necessary for the normal formation of 25S and 5.8S rRNAs.</text>
</comment>
<comment type="catalytic activity">
    <reaction evidence="12">
        <text>ATP + H2O = ADP + phosphate + H(+)</text>
        <dbReference type="Rhea" id="RHEA:13065"/>
        <dbReference type="ChEBI" id="CHEBI:15377"/>
        <dbReference type="ChEBI" id="CHEBI:15378"/>
        <dbReference type="ChEBI" id="CHEBI:30616"/>
        <dbReference type="ChEBI" id="CHEBI:43474"/>
        <dbReference type="ChEBI" id="CHEBI:456216"/>
        <dbReference type="EC" id="3.6.4.13"/>
    </reaction>
</comment>
<proteinExistence type="inferred from homology"/>
<keyword evidence="8 13" id="KW-0347">Helicase</keyword>
<evidence type="ECO:0000256" key="10">
    <source>
        <dbReference type="ARBA" id="ARBA00023242"/>
    </source>
</evidence>
<feature type="region of interest" description="Disordered" evidence="14">
    <location>
        <begin position="1"/>
        <end position="229"/>
    </location>
</feature>
<dbReference type="EMBL" id="SAEB01000009">
    <property type="protein sequence ID" value="RVD82467.1"/>
    <property type="molecule type" value="Genomic_DNA"/>
</dbReference>
<dbReference type="VEuPathDB" id="FungiDB:DFL_006893"/>
<accession>A0A436ZU37</accession>
<dbReference type="GO" id="GO:0005524">
    <property type="term" value="F:ATP binding"/>
    <property type="evidence" value="ECO:0007669"/>
    <property type="project" value="UniProtKB-KW"/>
</dbReference>
<evidence type="ECO:0000256" key="8">
    <source>
        <dbReference type="ARBA" id="ARBA00022806"/>
    </source>
</evidence>